<sequence length="177" mass="20013">LVMLGTLLGVVSRHWASERCTRTAASFQLLLVGSMICATEMMIELRDSYKLWTVADGLVEKDYRWKLKTLCYVRSSVVIVFIVLAVLFVALSDRPSDVLANAVAFCFVNDMDNTLFRYTSSQRVKNKVKKMRGKTETEEEHFHNRFMGVFFVSILFCAILVCAVESFAPLNDCAQSG</sequence>
<organism evidence="2 3">
    <name type="scientific">Symbiodinium pilosum</name>
    <name type="common">Dinoflagellate</name>
    <dbReference type="NCBI Taxonomy" id="2952"/>
    <lineage>
        <taxon>Eukaryota</taxon>
        <taxon>Sar</taxon>
        <taxon>Alveolata</taxon>
        <taxon>Dinophyceae</taxon>
        <taxon>Suessiales</taxon>
        <taxon>Symbiodiniaceae</taxon>
        <taxon>Symbiodinium</taxon>
    </lineage>
</organism>
<keyword evidence="1" id="KW-1133">Transmembrane helix</keyword>
<dbReference type="EMBL" id="CAJNIZ010042746">
    <property type="protein sequence ID" value="CAE7634919.1"/>
    <property type="molecule type" value="Genomic_DNA"/>
</dbReference>
<evidence type="ECO:0000313" key="3">
    <source>
        <dbReference type="Proteomes" id="UP000649617"/>
    </source>
</evidence>
<protein>
    <submittedName>
        <fullName evidence="2">Uncharacterized protein</fullName>
    </submittedName>
</protein>
<gene>
    <name evidence="2" type="ORF">SPIL2461_LOCUS16708</name>
</gene>
<reference evidence="2" key="1">
    <citation type="submission" date="2021-02" db="EMBL/GenBank/DDBJ databases">
        <authorList>
            <person name="Dougan E. K."/>
            <person name="Rhodes N."/>
            <person name="Thang M."/>
            <person name="Chan C."/>
        </authorList>
    </citation>
    <scope>NUCLEOTIDE SEQUENCE</scope>
</reference>
<keyword evidence="1" id="KW-0812">Transmembrane</keyword>
<feature type="transmembrane region" description="Helical" evidence="1">
    <location>
        <begin position="146"/>
        <end position="168"/>
    </location>
</feature>
<feature type="transmembrane region" description="Helical" evidence="1">
    <location>
        <begin position="71"/>
        <end position="91"/>
    </location>
</feature>
<keyword evidence="3" id="KW-1185">Reference proteome</keyword>
<dbReference type="AlphaFoldDB" id="A0A812VIT8"/>
<comment type="caution">
    <text evidence="2">The sequence shown here is derived from an EMBL/GenBank/DDBJ whole genome shotgun (WGS) entry which is preliminary data.</text>
</comment>
<evidence type="ECO:0000256" key="1">
    <source>
        <dbReference type="SAM" id="Phobius"/>
    </source>
</evidence>
<dbReference type="Proteomes" id="UP000649617">
    <property type="component" value="Unassembled WGS sequence"/>
</dbReference>
<feature type="non-terminal residue" evidence="2">
    <location>
        <position position="177"/>
    </location>
</feature>
<name>A0A812VIT8_SYMPI</name>
<evidence type="ECO:0000313" key="2">
    <source>
        <dbReference type="EMBL" id="CAE7634919.1"/>
    </source>
</evidence>
<proteinExistence type="predicted"/>
<keyword evidence="1" id="KW-0472">Membrane</keyword>
<accession>A0A812VIT8</accession>